<dbReference type="Proteomes" id="UP000765509">
    <property type="component" value="Unassembled WGS sequence"/>
</dbReference>
<sequence>MCTTHTKNPHLRPNNHTNRRKAFPYQSWSAQLPTAQVLVTRERFNGKIEELIINCGATHHMFNSRSLFSFFVKTPPVGVCTRDSTSSLFSGGLQTINLLSNNKIFFLKKCVLMLKLKCKFISLLRL</sequence>
<keyword evidence="2" id="KW-1185">Reference proteome</keyword>
<dbReference type="OrthoDB" id="2663223at2759"/>
<accession>A0A9Q3CZU3</accession>
<evidence type="ECO:0000313" key="1">
    <source>
        <dbReference type="EMBL" id="MBW0494119.1"/>
    </source>
</evidence>
<comment type="caution">
    <text evidence="1">The sequence shown here is derived from an EMBL/GenBank/DDBJ whole genome shotgun (WGS) entry which is preliminary data.</text>
</comment>
<name>A0A9Q3CZU3_9BASI</name>
<evidence type="ECO:0000313" key="2">
    <source>
        <dbReference type="Proteomes" id="UP000765509"/>
    </source>
</evidence>
<dbReference type="EMBL" id="AVOT02012411">
    <property type="protein sequence ID" value="MBW0494119.1"/>
    <property type="molecule type" value="Genomic_DNA"/>
</dbReference>
<protein>
    <submittedName>
        <fullName evidence="1">Uncharacterized protein</fullName>
    </submittedName>
</protein>
<reference evidence="1" key="1">
    <citation type="submission" date="2021-03" db="EMBL/GenBank/DDBJ databases">
        <title>Draft genome sequence of rust myrtle Austropuccinia psidii MF-1, a brazilian biotype.</title>
        <authorList>
            <person name="Quecine M.C."/>
            <person name="Pachon D.M.R."/>
            <person name="Bonatelli M.L."/>
            <person name="Correr F.H."/>
            <person name="Franceschini L.M."/>
            <person name="Leite T.F."/>
            <person name="Margarido G.R.A."/>
            <person name="Almeida C.A."/>
            <person name="Ferrarezi J.A."/>
            <person name="Labate C.A."/>
        </authorList>
    </citation>
    <scope>NUCLEOTIDE SEQUENCE</scope>
    <source>
        <strain evidence="1">MF-1</strain>
    </source>
</reference>
<proteinExistence type="predicted"/>
<organism evidence="1 2">
    <name type="scientific">Austropuccinia psidii MF-1</name>
    <dbReference type="NCBI Taxonomy" id="1389203"/>
    <lineage>
        <taxon>Eukaryota</taxon>
        <taxon>Fungi</taxon>
        <taxon>Dikarya</taxon>
        <taxon>Basidiomycota</taxon>
        <taxon>Pucciniomycotina</taxon>
        <taxon>Pucciniomycetes</taxon>
        <taxon>Pucciniales</taxon>
        <taxon>Sphaerophragmiaceae</taxon>
        <taxon>Austropuccinia</taxon>
    </lineage>
</organism>
<gene>
    <name evidence="1" type="ORF">O181_033834</name>
</gene>
<dbReference type="AlphaFoldDB" id="A0A9Q3CZU3"/>